<evidence type="ECO:0000313" key="6">
    <source>
        <dbReference type="Proteomes" id="UP000013776"/>
    </source>
</evidence>
<dbReference type="Gene3D" id="3.30.70.330">
    <property type="match status" value="1"/>
</dbReference>
<feature type="compositionally biased region" description="Polar residues" evidence="2">
    <location>
        <begin position="437"/>
        <end position="459"/>
    </location>
</feature>
<dbReference type="VEuPathDB" id="FungiDB:TAPDE_000590"/>
<dbReference type="PANTHER" id="PTHR18806:SF4">
    <property type="entry name" value="RNA-BINDING PROTEIN 25"/>
    <property type="match status" value="1"/>
</dbReference>
<sequence>MPDMRLNGKPGVDNISSYANEAQQKTNDRRDNAAVDLSSPIIYFGTSREVAPRQSGKEQHFVRAADEKSLAALTPMTKEAKLLTLFIAGIPPYFDNLSLEKLFKAVAKFQAWKQVFSGTGMAMPYGFVTYEEPDSLARALTILSSLRLPINRGSEEHTNFIITQDPMSKLYMDDYKALKNNAITDAKERNMLLSATGQAEKIIKDVNSTKSTNISERQEAKVAKVQKAAEDSNAPNAVTIMLSIEDELGDIPEEQRASIASEITSFRERSARRDQERARQIADLELKRLEYERASRSDVQKKAPGRGDDIVTLVRRERPKNDEAITERMSEQDIAARRQLTIDDEENRHYIKEENAWLAREGLRIASLKSDLSRVVDSKNHDRTERLYLLEKFEKFDDDKAAYRSSEEFYRDRVAWYRAREVTRRQELEQDAHEAQSDSQIPSNHSGQSDPTDFQTKDNASPAPVRLALSKAPEDIRRKPTAANEIMLEDDEQQVAKRVLVPMQFEEALSAFDRPEESSEALQKRLANIANSIPFSKPELWKYQVKWDLLDESTLNKLRIFIAKKIVDVLGVEEEDLTSAIMALIHARKGGQDIEQELDAAIGDAAESEVTAIKIWRFFILSLELKER</sequence>
<dbReference type="InterPro" id="IPR052768">
    <property type="entry name" value="RBM25"/>
</dbReference>
<name>R4X6U2_TAPDE</name>
<dbReference type="GO" id="GO:0003729">
    <property type="term" value="F:mRNA binding"/>
    <property type="evidence" value="ECO:0007669"/>
    <property type="project" value="TreeGrafter"/>
</dbReference>
<dbReference type="GO" id="GO:0005681">
    <property type="term" value="C:spliceosomal complex"/>
    <property type="evidence" value="ECO:0007669"/>
    <property type="project" value="TreeGrafter"/>
</dbReference>
<proteinExistence type="predicted"/>
<dbReference type="PANTHER" id="PTHR18806">
    <property type="entry name" value="RBM25 PROTEIN"/>
    <property type="match status" value="1"/>
</dbReference>
<dbReference type="InterPro" id="IPR012677">
    <property type="entry name" value="Nucleotide-bd_a/b_plait_sf"/>
</dbReference>
<dbReference type="PROSITE" id="PS50102">
    <property type="entry name" value="RRM"/>
    <property type="match status" value="1"/>
</dbReference>
<dbReference type="EMBL" id="CAHR02000019">
    <property type="protein sequence ID" value="CCG80931.1"/>
    <property type="molecule type" value="Genomic_DNA"/>
</dbReference>
<evidence type="ECO:0000259" key="4">
    <source>
        <dbReference type="PROSITE" id="PS51025"/>
    </source>
</evidence>
<feature type="compositionally biased region" description="Basic and acidic residues" evidence="2">
    <location>
        <begin position="427"/>
        <end position="436"/>
    </location>
</feature>
<dbReference type="InterPro" id="IPR002483">
    <property type="entry name" value="PWI_dom"/>
</dbReference>
<keyword evidence="6" id="KW-1185">Reference proteome</keyword>
<protein>
    <submittedName>
        <fullName evidence="5">Uncharacterized protein</fullName>
    </submittedName>
</protein>
<organism evidence="5 6">
    <name type="scientific">Taphrina deformans (strain PYCC 5710 / ATCC 11124 / CBS 356.35 / IMI 108563 / JCM 9778 / NBRC 8474)</name>
    <name type="common">Peach leaf curl fungus</name>
    <name type="synonym">Lalaria deformans</name>
    <dbReference type="NCBI Taxonomy" id="1097556"/>
    <lineage>
        <taxon>Eukaryota</taxon>
        <taxon>Fungi</taxon>
        <taxon>Dikarya</taxon>
        <taxon>Ascomycota</taxon>
        <taxon>Taphrinomycotina</taxon>
        <taxon>Taphrinomycetes</taxon>
        <taxon>Taphrinales</taxon>
        <taxon>Taphrinaceae</taxon>
        <taxon>Taphrina</taxon>
    </lineage>
</organism>
<dbReference type="eggNOG" id="KOG2253">
    <property type="taxonomic scope" value="Eukaryota"/>
</dbReference>
<keyword evidence="1" id="KW-0694">RNA-binding</keyword>
<dbReference type="Gene3D" id="1.20.1390.10">
    <property type="entry name" value="PWI domain"/>
    <property type="match status" value="1"/>
</dbReference>
<feature type="domain" description="PWI" evidence="4">
    <location>
        <begin position="538"/>
        <end position="628"/>
    </location>
</feature>
<dbReference type="Pfam" id="PF00076">
    <property type="entry name" value="RRM_1"/>
    <property type="match status" value="1"/>
</dbReference>
<gene>
    <name evidence="5" type="ORF">TAPDE_000590</name>
</gene>
<reference evidence="5 6" key="1">
    <citation type="journal article" date="2013" name="MBio">
        <title>Genome sequencing of the plant pathogen Taphrina deformans, the causal agent of peach leaf curl.</title>
        <authorList>
            <person name="Cisse O.H."/>
            <person name="Almeida J.M.G.C.F."/>
            <person name="Fonseca A."/>
            <person name="Kumar A.A."/>
            <person name="Salojaervi J."/>
            <person name="Overmyer K."/>
            <person name="Hauser P.M."/>
            <person name="Pagni M."/>
        </authorList>
    </citation>
    <scope>NUCLEOTIDE SEQUENCE [LARGE SCALE GENOMIC DNA]</scope>
    <source>
        <strain evidence="6">PYCC 5710 / ATCC 11124 / CBS 356.35 / IMI 108563 / JCM 9778 / NBRC 8474</strain>
    </source>
</reference>
<dbReference type="SUPFAM" id="SSF54928">
    <property type="entry name" value="RNA-binding domain, RBD"/>
    <property type="match status" value="1"/>
</dbReference>
<dbReference type="STRING" id="1097556.R4X6U2"/>
<evidence type="ECO:0000256" key="1">
    <source>
        <dbReference type="PROSITE-ProRule" id="PRU00176"/>
    </source>
</evidence>
<dbReference type="PROSITE" id="PS51025">
    <property type="entry name" value="PWI"/>
    <property type="match status" value="1"/>
</dbReference>
<evidence type="ECO:0000313" key="5">
    <source>
        <dbReference type="EMBL" id="CCG80931.1"/>
    </source>
</evidence>
<dbReference type="InterPro" id="IPR035979">
    <property type="entry name" value="RBD_domain_sf"/>
</dbReference>
<evidence type="ECO:0000259" key="3">
    <source>
        <dbReference type="PROSITE" id="PS50102"/>
    </source>
</evidence>
<dbReference type="AlphaFoldDB" id="R4X6U2"/>
<feature type="region of interest" description="Disordered" evidence="2">
    <location>
        <begin position="427"/>
        <end position="462"/>
    </location>
</feature>
<dbReference type="OrthoDB" id="6275295at2759"/>
<dbReference type="InterPro" id="IPR000504">
    <property type="entry name" value="RRM_dom"/>
</dbReference>
<evidence type="ECO:0000256" key="2">
    <source>
        <dbReference type="SAM" id="MobiDB-lite"/>
    </source>
</evidence>
<accession>R4X6U2</accession>
<feature type="domain" description="RRM" evidence="3">
    <location>
        <begin position="83"/>
        <end position="155"/>
    </location>
</feature>
<dbReference type="Proteomes" id="UP000013776">
    <property type="component" value="Unassembled WGS sequence"/>
</dbReference>
<comment type="caution">
    <text evidence="5">The sequence shown here is derived from an EMBL/GenBank/DDBJ whole genome shotgun (WGS) entry which is preliminary data.</text>
</comment>